<name>A0A1F6EHE1_9BACT</name>
<dbReference type="AlphaFoldDB" id="A0A1F6EHE1"/>
<gene>
    <name evidence="1" type="ORF">A3A38_01960</name>
</gene>
<dbReference type="Proteomes" id="UP000177306">
    <property type="component" value="Unassembled WGS sequence"/>
</dbReference>
<comment type="caution">
    <text evidence="1">The sequence shown here is derived from an EMBL/GenBank/DDBJ whole genome shotgun (WGS) entry which is preliminary data.</text>
</comment>
<protein>
    <submittedName>
        <fullName evidence="1">Uncharacterized protein</fullName>
    </submittedName>
</protein>
<evidence type="ECO:0000313" key="2">
    <source>
        <dbReference type="Proteomes" id="UP000177306"/>
    </source>
</evidence>
<sequence>MIKETKNSTIFSLADISRKQLVSAALGESVKASFSTLHLVCGYKPKGACIRGVREKCENVIFPFYPSLADIV</sequence>
<accession>A0A1F6EHE1</accession>
<organism evidence="1 2">
    <name type="scientific">Candidatus Kaiserbacteria bacterium RIFCSPLOWO2_01_FULL_53_17</name>
    <dbReference type="NCBI Taxonomy" id="1798511"/>
    <lineage>
        <taxon>Bacteria</taxon>
        <taxon>Candidatus Kaiseribacteriota</taxon>
    </lineage>
</organism>
<evidence type="ECO:0000313" key="1">
    <source>
        <dbReference type="EMBL" id="OGG73061.1"/>
    </source>
</evidence>
<proteinExistence type="predicted"/>
<reference evidence="1 2" key="1">
    <citation type="journal article" date="2016" name="Nat. Commun.">
        <title>Thousands of microbial genomes shed light on interconnected biogeochemical processes in an aquifer system.</title>
        <authorList>
            <person name="Anantharaman K."/>
            <person name="Brown C.T."/>
            <person name="Hug L.A."/>
            <person name="Sharon I."/>
            <person name="Castelle C.J."/>
            <person name="Probst A.J."/>
            <person name="Thomas B.C."/>
            <person name="Singh A."/>
            <person name="Wilkins M.J."/>
            <person name="Karaoz U."/>
            <person name="Brodie E.L."/>
            <person name="Williams K.H."/>
            <person name="Hubbard S.S."/>
            <person name="Banfield J.F."/>
        </authorList>
    </citation>
    <scope>NUCLEOTIDE SEQUENCE [LARGE SCALE GENOMIC DNA]</scope>
</reference>
<dbReference type="EMBL" id="MFLY01000015">
    <property type="protein sequence ID" value="OGG73061.1"/>
    <property type="molecule type" value="Genomic_DNA"/>
</dbReference>